<protein>
    <submittedName>
        <fullName evidence="7">O-antigen ligase</fullName>
    </submittedName>
</protein>
<evidence type="ECO:0000256" key="2">
    <source>
        <dbReference type="ARBA" id="ARBA00022692"/>
    </source>
</evidence>
<feature type="transmembrane region" description="Helical" evidence="5">
    <location>
        <begin position="82"/>
        <end position="105"/>
    </location>
</feature>
<feature type="transmembrane region" description="Helical" evidence="5">
    <location>
        <begin position="280"/>
        <end position="295"/>
    </location>
</feature>
<evidence type="ECO:0000259" key="6">
    <source>
        <dbReference type="Pfam" id="PF04932"/>
    </source>
</evidence>
<dbReference type="RefSeq" id="WP_130291971.1">
    <property type="nucleotide sequence ID" value="NZ_SHKL01000001.1"/>
</dbReference>
<sequence length="501" mass="53497">MNVASIRSRTPPGTGVLVGVAIAIGALAWAGIRRDLPDGMTVGSGIGLAGIVVLGVAVLLGRPAMAVVVLLFATFLRLALDWSLPVAVTSLCLAMLLAGTVLAVWRRQVQMPRLGALELLMALYLACNVWSAVVPNPLPAGAPDVDGTGEFSVPRFILGAVVVPFGLFLAGRVLYRREADVRRLLWAVVAMGGYSAWVSIMQYNGPPALVWPKYILTTEFDDRAVGVFNQPNENGITLTIGFLVAVHLLRQRDTGRVGKIVAAAVVLASPYAVYLTHTRVVWLAFAVVVVLGALISRSARPWFLAVILAATLTVGLNWSNFTSTDREAGGVGETSQIEERLNGIATSVNAIEARPLLGWGVGRFPAVNTLHHEQFSQDVRWSMGFGIVSHQNELGIATELGLTGLACWLGVVALLLRRQVIALRLLPDDGVCGRGLAVAVLLGFVMWALCGIADDLRFFDFENSLVMLLAGVVVGVVERRWAAGHAIPTEAERPVDEVAQV</sequence>
<evidence type="ECO:0000256" key="3">
    <source>
        <dbReference type="ARBA" id="ARBA00022989"/>
    </source>
</evidence>
<dbReference type="PANTHER" id="PTHR37422">
    <property type="entry name" value="TEICHURONIC ACID BIOSYNTHESIS PROTEIN TUAE"/>
    <property type="match status" value="1"/>
</dbReference>
<dbReference type="GO" id="GO:0016020">
    <property type="term" value="C:membrane"/>
    <property type="evidence" value="ECO:0007669"/>
    <property type="project" value="UniProtKB-SubCell"/>
</dbReference>
<dbReference type="AlphaFoldDB" id="A0A4Q7V541"/>
<feature type="transmembrane region" description="Helical" evidence="5">
    <location>
        <begin position="459"/>
        <end position="477"/>
    </location>
</feature>
<evidence type="ECO:0000256" key="5">
    <source>
        <dbReference type="SAM" id="Phobius"/>
    </source>
</evidence>
<dbReference type="Proteomes" id="UP000291591">
    <property type="component" value="Unassembled WGS sequence"/>
</dbReference>
<feature type="transmembrane region" description="Helical" evidence="5">
    <location>
        <begin position="156"/>
        <end position="175"/>
    </location>
</feature>
<keyword evidence="2 5" id="KW-0812">Transmembrane</keyword>
<gene>
    <name evidence="7" type="ORF">EV383_4815</name>
</gene>
<accession>A0A4Q7V541</accession>
<evidence type="ECO:0000313" key="8">
    <source>
        <dbReference type="Proteomes" id="UP000291591"/>
    </source>
</evidence>
<proteinExistence type="predicted"/>
<reference evidence="7 8" key="1">
    <citation type="submission" date="2019-02" db="EMBL/GenBank/DDBJ databases">
        <title>Sequencing the genomes of 1000 actinobacteria strains.</title>
        <authorList>
            <person name="Klenk H.-P."/>
        </authorList>
    </citation>
    <scope>NUCLEOTIDE SEQUENCE [LARGE SCALE GENOMIC DNA]</scope>
    <source>
        <strain evidence="7 8">DSM 45779</strain>
    </source>
</reference>
<comment type="subcellular location">
    <subcellularLocation>
        <location evidence="1">Membrane</location>
        <topology evidence="1">Multi-pass membrane protein</topology>
    </subcellularLocation>
</comment>
<keyword evidence="4 5" id="KW-0472">Membrane</keyword>
<evidence type="ECO:0000313" key="7">
    <source>
        <dbReference type="EMBL" id="RZT87883.1"/>
    </source>
</evidence>
<comment type="caution">
    <text evidence="7">The sequence shown here is derived from an EMBL/GenBank/DDBJ whole genome shotgun (WGS) entry which is preliminary data.</text>
</comment>
<keyword evidence="7" id="KW-0436">Ligase</keyword>
<feature type="transmembrane region" description="Helical" evidence="5">
    <location>
        <begin position="436"/>
        <end position="453"/>
    </location>
</feature>
<dbReference type="Pfam" id="PF04932">
    <property type="entry name" value="Wzy_C"/>
    <property type="match status" value="1"/>
</dbReference>
<feature type="transmembrane region" description="Helical" evidence="5">
    <location>
        <begin position="302"/>
        <end position="319"/>
    </location>
</feature>
<dbReference type="InterPro" id="IPR007016">
    <property type="entry name" value="O-antigen_ligase-rel_domated"/>
</dbReference>
<name>A0A4Q7V541_PSEST</name>
<feature type="transmembrane region" description="Helical" evidence="5">
    <location>
        <begin position="394"/>
        <end position="416"/>
    </location>
</feature>
<dbReference type="GO" id="GO:0016874">
    <property type="term" value="F:ligase activity"/>
    <property type="evidence" value="ECO:0007669"/>
    <property type="project" value="UniProtKB-KW"/>
</dbReference>
<dbReference type="OrthoDB" id="3565420at2"/>
<evidence type="ECO:0000256" key="1">
    <source>
        <dbReference type="ARBA" id="ARBA00004141"/>
    </source>
</evidence>
<feature type="transmembrane region" description="Helical" evidence="5">
    <location>
        <begin position="184"/>
        <end position="203"/>
    </location>
</feature>
<organism evidence="7 8">
    <name type="scientific">Pseudonocardia sediminis</name>
    <dbReference type="NCBI Taxonomy" id="1397368"/>
    <lineage>
        <taxon>Bacteria</taxon>
        <taxon>Bacillati</taxon>
        <taxon>Actinomycetota</taxon>
        <taxon>Actinomycetes</taxon>
        <taxon>Pseudonocardiales</taxon>
        <taxon>Pseudonocardiaceae</taxon>
        <taxon>Pseudonocardia</taxon>
    </lineage>
</organism>
<dbReference type="EMBL" id="SHKL01000001">
    <property type="protein sequence ID" value="RZT87883.1"/>
    <property type="molecule type" value="Genomic_DNA"/>
</dbReference>
<feature type="transmembrane region" description="Helical" evidence="5">
    <location>
        <begin position="44"/>
        <end position="76"/>
    </location>
</feature>
<dbReference type="InterPro" id="IPR051533">
    <property type="entry name" value="WaaL-like"/>
</dbReference>
<feature type="domain" description="O-antigen ligase-related" evidence="6">
    <location>
        <begin position="265"/>
        <end position="409"/>
    </location>
</feature>
<evidence type="ECO:0000256" key="4">
    <source>
        <dbReference type="ARBA" id="ARBA00023136"/>
    </source>
</evidence>
<feature type="transmembrane region" description="Helical" evidence="5">
    <location>
        <begin position="117"/>
        <end position="136"/>
    </location>
</feature>
<feature type="transmembrane region" description="Helical" evidence="5">
    <location>
        <begin position="12"/>
        <end position="32"/>
    </location>
</feature>
<dbReference type="PANTHER" id="PTHR37422:SF13">
    <property type="entry name" value="LIPOPOLYSACCHARIDE BIOSYNTHESIS PROTEIN PA4999-RELATED"/>
    <property type="match status" value="1"/>
</dbReference>
<keyword evidence="3 5" id="KW-1133">Transmembrane helix</keyword>
<keyword evidence="8" id="KW-1185">Reference proteome</keyword>